<name>K1XYD5_9BACT</name>
<gene>
    <name evidence="1" type="ORF">ACD_80C00077G0003</name>
</gene>
<dbReference type="AlphaFoldDB" id="K1XYD5"/>
<comment type="caution">
    <text evidence="1">The sequence shown here is derived from an EMBL/GenBank/DDBJ whole genome shotgun (WGS) entry which is preliminary data.</text>
</comment>
<accession>K1XYD5</accession>
<dbReference type="EMBL" id="AMFJ01036084">
    <property type="protein sequence ID" value="EKD25378.1"/>
    <property type="molecule type" value="Genomic_DNA"/>
</dbReference>
<organism evidence="1">
    <name type="scientific">uncultured bacterium</name>
    <name type="common">gcode 4</name>
    <dbReference type="NCBI Taxonomy" id="1234023"/>
    <lineage>
        <taxon>Bacteria</taxon>
        <taxon>environmental samples</taxon>
    </lineage>
</organism>
<evidence type="ECO:0000313" key="1">
    <source>
        <dbReference type="EMBL" id="EKD25378.1"/>
    </source>
</evidence>
<sequence>MWLTIFKVSGGNDAIYTVNPLYREDIGDCAFMYDIISNMVMYSPGTNHS</sequence>
<proteinExistence type="predicted"/>
<reference evidence="1" key="1">
    <citation type="journal article" date="2012" name="Science">
        <title>Fermentation, hydrogen, and sulfur metabolism in multiple uncultivated bacterial phyla.</title>
        <authorList>
            <person name="Wrighton K.C."/>
            <person name="Thomas B.C."/>
            <person name="Sharon I."/>
            <person name="Miller C.S."/>
            <person name="Castelle C.J."/>
            <person name="VerBerkmoes N.C."/>
            <person name="Wilkins M.J."/>
            <person name="Hettich R.L."/>
            <person name="Lipton M.S."/>
            <person name="Williams K.H."/>
            <person name="Long P.E."/>
            <person name="Banfield J.F."/>
        </authorList>
    </citation>
    <scope>NUCLEOTIDE SEQUENCE [LARGE SCALE GENOMIC DNA]</scope>
</reference>
<protein>
    <submittedName>
        <fullName evidence="1">Uncharacterized protein</fullName>
    </submittedName>
</protein>